<evidence type="ECO:0000256" key="1">
    <source>
        <dbReference type="SAM" id="Phobius"/>
    </source>
</evidence>
<dbReference type="RefSeq" id="WP_349946103.1">
    <property type="nucleotide sequence ID" value="NZ_CP157940.1"/>
</dbReference>
<sequence length="91" mass="9751">MAKFEFEYTEIDGVLYPNIEIGGKPTPLDFCQFSTVQQPPCGFLGFSGIAFLVSLLCIKSKSRGGAASCSVSSSPLMLTSKRLVPFSCVTC</sequence>
<feature type="transmembrane region" description="Helical" evidence="1">
    <location>
        <begin position="42"/>
        <end position="58"/>
    </location>
</feature>
<protein>
    <submittedName>
        <fullName evidence="2">Uncharacterized protein</fullName>
    </submittedName>
</protein>
<reference evidence="2" key="1">
    <citation type="submission" date="2024-06" db="EMBL/GenBank/DDBJ databases">
        <title>Lacrimispora cavernae sp. nov., a novel anaerobe isolated from bat guano pile inside a cave.</title>
        <authorList>
            <person name="Miller S.L."/>
            <person name="Lu N."/>
            <person name="King J."/>
            <person name="Sankaranarayanan K."/>
            <person name="Lawson P.A."/>
        </authorList>
    </citation>
    <scope>NUCLEOTIDE SEQUENCE</scope>
    <source>
        <strain evidence="2">BS-2</strain>
    </source>
</reference>
<name>A0AAU7PNB4_9FIRM</name>
<evidence type="ECO:0000313" key="2">
    <source>
        <dbReference type="EMBL" id="XBS53855.1"/>
    </source>
</evidence>
<organism evidence="2">
    <name type="scientific">Lacrimispora sp. BS-2</name>
    <dbReference type="NCBI Taxonomy" id="3151850"/>
    <lineage>
        <taxon>Bacteria</taxon>
        <taxon>Bacillati</taxon>
        <taxon>Bacillota</taxon>
        <taxon>Clostridia</taxon>
        <taxon>Lachnospirales</taxon>
        <taxon>Lachnospiraceae</taxon>
        <taxon>Lacrimispora</taxon>
    </lineage>
</organism>
<keyword evidence="1" id="KW-0472">Membrane</keyword>
<accession>A0AAU7PNB4</accession>
<proteinExistence type="predicted"/>
<gene>
    <name evidence="2" type="ORF">ABFV83_18940</name>
</gene>
<dbReference type="EMBL" id="CP157940">
    <property type="protein sequence ID" value="XBS53855.1"/>
    <property type="molecule type" value="Genomic_DNA"/>
</dbReference>
<keyword evidence="1" id="KW-1133">Transmembrane helix</keyword>
<dbReference type="AlphaFoldDB" id="A0AAU7PNB4"/>
<keyword evidence="1" id="KW-0812">Transmembrane</keyword>